<organism evidence="2 3">
    <name type="scientific">Mycolicibacterium helvum</name>
    <dbReference type="NCBI Taxonomy" id="1534349"/>
    <lineage>
        <taxon>Bacteria</taxon>
        <taxon>Bacillati</taxon>
        <taxon>Actinomycetota</taxon>
        <taxon>Actinomycetes</taxon>
        <taxon>Mycobacteriales</taxon>
        <taxon>Mycobacteriaceae</taxon>
        <taxon>Mycolicibacterium</taxon>
    </lineage>
</organism>
<sequence length="444" mass="49260">MVAKHRLPALPTEAARVGTSLAESFAGADPEADAQRRRGLRRMKAVALSFLIGATVIFLVCRWAQAQGGPGWVGYVGAAAEAGMVGALADWFAVTALFRHPLGLKIPHTAIIKRKKDQLGEGLGTFVRENFLSPEVVETKLRDAEVAGRLGKWLSEPSHAARVASEAGTVLRVVVELLNDDDIQQVIDRTIVKRLAEPQWGPPVGRVLGQLLAEHRQEALIQLLCDRAFQWAINAGDTIERVVTRDSPTWSPRFVDQLVGDRIHRELMDFTDKVRRDPNHELRQSATRFLFEFAHDLQNDEATIARAEAVKEQLMARDEVTRAAETAWKTLKRLVLDGVDDPSSALRARIADSIVSIGESLRDDAELRDKVNNWIVRGAQHLVGQYGSEITTIITDTIERWDAEEASRRIELHVGRDLQFIRINGTVVGALAGLIIYTAAQFMF</sequence>
<dbReference type="KEGG" id="mhev:MHEL_14880"/>
<accession>A0A7I7T4U5</accession>
<gene>
    <name evidence="2" type="ORF">MHEL_14880</name>
</gene>
<evidence type="ECO:0000256" key="1">
    <source>
        <dbReference type="SAM" id="Phobius"/>
    </source>
</evidence>
<dbReference type="RefSeq" id="WP_246227765.1">
    <property type="nucleotide sequence ID" value="NZ_AP022596.1"/>
</dbReference>
<dbReference type="InterPro" id="IPR007383">
    <property type="entry name" value="DUF445"/>
</dbReference>
<keyword evidence="1" id="KW-0812">Transmembrane</keyword>
<dbReference type="Pfam" id="PF04286">
    <property type="entry name" value="DUF445"/>
    <property type="match status" value="1"/>
</dbReference>
<keyword evidence="1" id="KW-0472">Membrane</keyword>
<dbReference type="PANTHER" id="PTHR38442">
    <property type="entry name" value="INNER MEMBRANE PROTEIN-RELATED"/>
    <property type="match status" value="1"/>
</dbReference>
<feature type="transmembrane region" description="Helical" evidence="1">
    <location>
        <begin position="420"/>
        <end position="440"/>
    </location>
</feature>
<evidence type="ECO:0000313" key="2">
    <source>
        <dbReference type="EMBL" id="BBY63245.1"/>
    </source>
</evidence>
<dbReference type="InterPro" id="IPR011989">
    <property type="entry name" value="ARM-like"/>
</dbReference>
<keyword evidence="1" id="KW-1133">Transmembrane helix</keyword>
<dbReference type="PANTHER" id="PTHR38442:SF1">
    <property type="entry name" value="INNER MEMBRANE PROTEIN"/>
    <property type="match status" value="1"/>
</dbReference>
<name>A0A7I7T4U5_9MYCO</name>
<dbReference type="InterPro" id="IPR016024">
    <property type="entry name" value="ARM-type_fold"/>
</dbReference>
<evidence type="ECO:0000313" key="3">
    <source>
        <dbReference type="Proteomes" id="UP000467148"/>
    </source>
</evidence>
<dbReference type="SUPFAM" id="SSF48371">
    <property type="entry name" value="ARM repeat"/>
    <property type="match status" value="1"/>
</dbReference>
<proteinExistence type="predicted"/>
<dbReference type="GO" id="GO:0005886">
    <property type="term" value="C:plasma membrane"/>
    <property type="evidence" value="ECO:0007669"/>
    <property type="project" value="TreeGrafter"/>
</dbReference>
<dbReference type="Proteomes" id="UP000467148">
    <property type="component" value="Chromosome"/>
</dbReference>
<reference evidence="2 3" key="1">
    <citation type="journal article" date="2019" name="Emerg. Microbes Infect.">
        <title>Comprehensive subspecies identification of 175 nontuberculous mycobacteria species based on 7547 genomic profiles.</title>
        <authorList>
            <person name="Matsumoto Y."/>
            <person name="Kinjo T."/>
            <person name="Motooka D."/>
            <person name="Nabeya D."/>
            <person name="Jung N."/>
            <person name="Uechi K."/>
            <person name="Horii T."/>
            <person name="Iida T."/>
            <person name="Fujita J."/>
            <person name="Nakamura S."/>
        </authorList>
    </citation>
    <scope>NUCLEOTIDE SEQUENCE [LARGE SCALE GENOMIC DNA]</scope>
    <source>
        <strain evidence="2 3">JCM 30396</strain>
    </source>
</reference>
<dbReference type="Gene3D" id="1.25.10.10">
    <property type="entry name" value="Leucine-rich Repeat Variant"/>
    <property type="match status" value="1"/>
</dbReference>
<feature type="transmembrane region" description="Helical" evidence="1">
    <location>
        <begin position="72"/>
        <end position="98"/>
    </location>
</feature>
<dbReference type="EMBL" id="AP022596">
    <property type="protein sequence ID" value="BBY63245.1"/>
    <property type="molecule type" value="Genomic_DNA"/>
</dbReference>
<protein>
    <submittedName>
        <fullName evidence="2">Membrane protein</fullName>
    </submittedName>
</protein>
<feature type="transmembrane region" description="Helical" evidence="1">
    <location>
        <begin position="45"/>
        <end position="66"/>
    </location>
</feature>
<dbReference type="AlphaFoldDB" id="A0A7I7T4U5"/>
<keyword evidence="3" id="KW-1185">Reference proteome</keyword>